<proteinExistence type="predicted"/>
<dbReference type="InterPro" id="IPR011704">
    <property type="entry name" value="ATPase_dyneun-rel_AAA"/>
</dbReference>
<evidence type="ECO:0000259" key="1">
    <source>
        <dbReference type="Pfam" id="PF07728"/>
    </source>
</evidence>
<organism evidence="2 3">
    <name type="scientific">Pseudomonas asuensis</name>
    <dbReference type="NCBI Taxonomy" id="1825787"/>
    <lineage>
        <taxon>Bacteria</taxon>
        <taxon>Pseudomonadati</taxon>
        <taxon>Pseudomonadota</taxon>
        <taxon>Gammaproteobacteria</taxon>
        <taxon>Pseudomonadales</taxon>
        <taxon>Pseudomonadaceae</taxon>
        <taxon>Pseudomonas</taxon>
    </lineage>
</organism>
<dbReference type="Proteomes" id="UP000616499">
    <property type="component" value="Unassembled WGS sequence"/>
</dbReference>
<dbReference type="Gene3D" id="3.40.50.300">
    <property type="entry name" value="P-loop containing nucleotide triphosphate hydrolases"/>
    <property type="match status" value="1"/>
</dbReference>
<gene>
    <name evidence="2" type="ORF">GCM10009425_00810</name>
</gene>
<evidence type="ECO:0000313" key="3">
    <source>
        <dbReference type="Proteomes" id="UP000616499"/>
    </source>
</evidence>
<sequence length="1037" mass="118070">MRTLVVQVARSAQAGRLDDIERVDLWPILKWKVAFLYQDREQPCVLPIFLRKYLQAALGSEGTQKHTALYRSLLARRGEVPLLEYADKVYDTAQVVLQRIEQKTQVLEHFKTITDLRTRLESANAVQAFCDLAQALHQQGIDWWITDAGAIHAGRTEDFHVWQTTIVLRLDVRKLQLTVALKSAGMEGVWQPLDEGVVDELVEAINQHSQIQPLTHRKPYWPDDYDTMDNRLVIPLTDGAIRNGYLSIPKLQKLFPVECWAEEDQQAQQRFQLLLPNGETVETQLLKKYNRMQARLGSLFVKEKVKPGDRAVISRLEDYRYQLRFMREGEAISAMPETTLQSSQEAVMPTAPLNQILFGPPGTGKTYQTIDAALEILAPESLALARAERKARFDEFVAKGDVRFVTFHQSFSYEDFVEGLRATTNESGALSYDVVDGVFKELCLSASSRTERVSEAPTNLKGRRIWKMSLGNTQNSNTLIYEQCLEENCLLLGYGEDVDFTGCKNRNDVYERFVTKGHAIANPNTDYGITSVTAFVTRMKPGDLVVVSDGNFRFRAIGEVTGEYAYKQHEQYQNGYCQYRPVKWLRTYSPSRELNDLMKVQFSQMTLYELGTAAIDMQKLEQLLASDVHEARAGLFVGQRFNQGYIVKRITQDIVELEKPRGGVLPLPMSIIQKLLDYAHKGQLSVEDIRQGKVFEKIEEAELEKYIVNGYQSLLGAVVSALLTAEAAPKQQAKVLIIDEINRGNVSRIFGELITLIEDSKRAGAEEALEVVLPYSKKAFSVPSNVYLIGTMNTADRSLAGLDIALRRRFTFREMPPQPELLNDVNVEQDGIAVNIGQLLRVMNQRIEVLLNRDHCLGHAYFMPLEKEPTLECLAAILKNKVLPQLQEYFFEDWQRIQWVLNDHRKALAERFLIQPETNLETLFGLDIQIGQQNPRWLINDDAFESIEAFAGIIDHQSAPVSTAVKRQKDFNGWTIKQMENNSVEVWQDGNRLLKAKPVLREIALSLQLTLHYNSGHELNTRRLGIRILEKLEETLA</sequence>
<dbReference type="PANTHER" id="PTHR37291:SF1">
    <property type="entry name" value="TYPE IV METHYL-DIRECTED RESTRICTION ENZYME ECOKMCRB SUBUNIT"/>
    <property type="match status" value="1"/>
</dbReference>
<feature type="domain" description="ATPase dynein-related AAA" evidence="1">
    <location>
        <begin position="727"/>
        <end position="810"/>
    </location>
</feature>
<keyword evidence="3" id="KW-1185">Reference proteome</keyword>
<accession>A0ABQ2GFA0</accession>
<dbReference type="Pfam" id="PF07728">
    <property type="entry name" value="AAA_5"/>
    <property type="match status" value="1"/>
</dbReference>
<reference evidence="3" key="1">
    <citation type="journal article" date="2019" name="Int. J. Syst. Evol. Microbiol.">
        <title>The Global Catalogue of Microorganisms (GCM) 10K type strain sequencing project: providing services to taxonomists for standard genome sequencing and annotation.</title>
        <authorList>
            <consortium name="The Broad Institute Genomics Platform"/>
            <consortium name="The Broad Institute Genome Sequencing Center for Infectious Disease"/>
            <person name="Wu L."/>
            <person name="Ma J."/>
        </authorList>
    </citation>
    <scope>NUCLEOTIDE SEQUENCE [LARGE SCALE GENOMIC DNA]</scope>
    <source>
        <strain evidence="3">JCM 13501</strain>
    </source>
</reference>
<dbReference type="PANTHER" id="PTHR37291">
    <property type="entry name" value="5-METHYLCYTOSINE-SPECIFIC RESTRICTION ENZYME B"/>
    <property type="match status" value="1"/>
</dbReference>
<dbReference type="EMBL" id="BMNW01000001">
    <property type="protein sequence ID" value="GGL93697.1"/>
    <property type="molecule type" value="Genomic_DNA"/>
</dbReference>
<evidence type="ECO:0000313" key="2">
    <source>
        <dbReference type="EMBL" id="GGL93697.1"/>
    </source>
</evidence>
<comment type="caution">
    <text evidence="2">The sequence shown here is derived from an EMBL/GenBank/DDBJ whole genome shotgun (WGS) entry which is preliminary data.</text>
</comment>
<dbReference type="InterPro" id="IPR052934">
    <property type="entry name" value="Methyl-DNA_Rec/Restrict_Enz"/>
</dbReference>
<dbReference type="InterPro" id="IPR027417">
    <property type="entry name" value="P-loop_NTPase"/>
</dbReference>
<protein>
    <recommendedName>
        <fullName evidence="1">ATPase dynein-related AAA domain-containing protein</fullName>
    </recommendedName>
</protein>
<dbReference type="SUPFAM" id="SSF52540">
    <property type="entry name" value="P-loop containing nucleoside triphosphate hydrolases"/>
    <property type="match status" value="1"/>
</dbReference>
<name>A0ABQ2GFA0_9PSED</name>